<dbReference type="Gene3D" id="2.40.128.130">
    <property type="entry name" value="Autotransporter beta-domain"/>
    <property type="match status" value="1"/>
</dbReference>
<dbReference type="PIRSF" id="PIRSF037375">
    <property type="entry name" value="Autotrns_EstA"/>
    <property type="match status" value="1"/>
</dbReference>
<feature type="domain" description="Autotransporter" evidence="5">
    <location>
        <begin position="344"/>
        <end position="622"/>
    </location>
</feature>
<evidence type="ECO:0000313" key="7">
    <source>
        <dbReference type="Proteomes" id="UP000663570"/>
    </source>
</evidence>
<dbReference type="PROSITE" id="PS51208">
    <property type="entry name" value="AUTOTRANSPORTER"/>
    <property type="match status" value="1"/>
</dbReference>
<proteinExistence type="inferred from homology"/>
<sequence length="622" mass="63946">MFARQPLGLAIAALFALPASAADFTNTFFFGDSLTDSGYFKPILTASGAGTLVNAGFAGKFTTNPGPVWSEALAAKLGTTAAPSNTAGGTNYAQGGARVNSTPGFGGGPATTATPITGQVGAYLTANGGAADSHALYTVWGGANDLFYAAGGGVPVASLPTFVLTTVTQQVGAVEALKNAGAKYIIVPSLPNMGKTPAALAAGATAAAGLTQLSASYNSQLFGQMAAKGLNVIPLDTFNLITEVQANAAAFGFTNSGTATACLTTATNPTGTSLLCGAPGSTVANPQEYIFADGVHPTTHTHAILADYAYSMLVAPQQIGMLAETPVRTRNTLTNTLLDQGMESPTKPSRLWVSANGGQLKYADSPEFGGADGMPWGITVGYDTRTQFGGLGVAFNGGSYKPDFAADGGSYSQTELSASLYGGMVFGQLGLSFAGTIGYINYNTDRDVHLGNVTRTMSGETEGSNVSAGMQAFYQLQSGKLTHGPVAGLTAQRVQVRAFNESNANGASTALSFGSQVRQSVLGRLGYQLSYDATSFIPYGRIGVEHDFIKSTDRDIEVGLPSLYSGSYKLPAGEVDQTAATVQLGSRFHLSPALGAWVEFNGNFGRKDVTDYGLSGGLRYAF</sequence>
<dbReference type="SUPFAM" id="SSF52266">
    <property type="entry name" value="SGNH hydrolase"/>
    <property type="match status" value="1"/>
</dbReference>
<dbReference type="InterPro" id="IPR001087">
    <property type="entry name" value="GDSL"/>
</dbReference>
<dbReference type="InterPro" id="IPR005546">
    <property type="entry name" value="Autotransporte_beta"/>
</dbReference>
<dbReference type="Proteomes" id="UP000663570">
    <property type="component" value="Chromosome"/>
</dbReference>
<dbReference type="Pfam" id="PF00657">
    <property type="entry name" value="Lipase_GDSL"/>
    <property type="match status" value="1"/>
</dbReference>
<dbReference type="Gene3D" id="3.40.50.1110">
    <property type="entry name" value="SGNH hydrolase"/>
    <property type="match status" value="1"/>
</dbReference>
<organism evidence="6 7">
    <name type="scientific">Niveibacterium microcysteis</name>
    <dbReference type="NCBI Taxonomy" id="2811415"/>
    <lineage>
        <taxon>Bacteria</taxon>
        <taxon>Pseudomonadati</taxon>
        <taxon>Pseudomonadota</taxon>
        <taxon>Betaproteobacteria</taxon>
        <taxon>Rhodocyclales</taxon>
        <taxon>Rhodocyclaceae</taxon>
        <taxon>Niveibacterium</taxon>
    </lineage>
</organism>
<dbReference type="CDD" id="cd01847">
    <property type="entry name" value="Triacylglycerol_lipase_like"/>
    <property type="match status" value="1"/>
</dbReference>
<reference evidence="6 7" key="1">
    <citation type="submission" date="2021-02" db="EMBL/GenBank/DDBJ databases">
        <title>Niveibacterium changnyeongensis HC41.</title>
        <authorList>
            <person name="Kang M."/>
        </authorList>
    </citation>
    <scope>NUCLEOTIDE SEQUENCE [LARGE SCALE GENOMIC DNA]</scope>
    <source>
        <strain evidence="6 7">HC41</strain>
    </source>
</reference>
<dbReference type="EMBL" id="CP071060">
    <property type="protein sequence ID" value="QSI77188.1"/>
    <property type="molecule type" value="Genomic_DNA"/>
</dbReference>
<comment type="similarity">
    <text evidence="1">Belongs to the 'GDSL' lipolytic enzyme family.</text>
</comment>
<gene>
    <name evidence="6" type="ORF">JY500_00620</name>
</gene>
<protein>
    <submittedName>
        <fullName evidence="6">Autotransporter domain-containing protein</fullName>
    </submittedName>
</protein>
<accession>A0ABX7M8W4</accession>
<dbReference type="SMART" id="SM00869">
    <property type="entry name" value="Autotransporter"/>
    <property type="match status" value="1"/>
</dbReference>
<keyword evidence="3" id="KW-0378">Hydrolase</keyword>
<evidence type="ECO:0000256" key="2">
    <source>
        <dbReference type="ARBA" id="ARBA00022729"/>
    </source>
</evidence>
<dbReference type="InterPro" id="IPR036514">
    <property type="entry name" value="SGNH_hydro_sf"/>
</dbReference>
<dbReference type="RefSeq" id="WP_172201879.1">
    <property type="nucleotide sequence ID" value="NZ_CP071060.1"/>
</dbReference>
<evidence type="ECO:0000313" key="6">
    <source>
        <dbReference type="EMBL" id="QSI77188.1"/>
    </source>
</evidence>
<evidence type="ECO:0000259" key="5">
    <source>
        <dbReference type="PROSITE" id="PS51208"/>
    </source>
</evidence>
<keyword evidence="2 4" id="KW-0732">Signal</keyword>
<evidence type="ECO:0000256" key="3">
    <source>
        <dbReference type="ARBA" id="ARBA00022801"/>
    </source>
</evidence>
<feature type="signal peptide" evidence="4">
    <location>
        <begin position="1"/>
        <end position="21"/>
    </location>
</feature>
<name>A0ABX7M8W4_9RHOO</name>
<dbReference type="PANTHER" id="PTHR45648">
    <property type="entry name" value="GDSL LIPASE/ACYLHYDROLASE FAMILY PROTEIN (AFU_ORTHOLOGUE AFUA_4G14700)"/>
    <property type="match status" value="1"/>
</dbReference>
<dbReference type="SUPFAM" id="SSF103515">
    <property type="entry name" value="Autotransporter"/>
    <property type="match status" value="1"/>
</dbReference>
<dbReference type="PANTHER" id="PTHR45648:SF22">
    <property type="entry name" value="GDSL LIPASE_ACYLHYDROLASE FAMILY PROTEIN (AFU_ORTHOLOGUE AFUA_4G14700)"/>
    <property type="match status" value="1"/>
</dbReference>
<dbReference type="InterPro" id="IPR036709">
    <property type="entry name" value="Autotransporte_beta_dom_sf"/>
</dbReference>
<feature type="chain" id="PRO_5046601983" evidence="4">
    <location>
        <begin position="22"/>
        <end position="622"/>
    </location>
</feature>
<dbReference type="InterPro" id="IPR051058">
    <property type="entry name" value="GDSL_Est/Lipase"/>
</dbReference>
<dbReference type="InterPro" id="IPR017186">
    <property type="entry name" value="Lipase_autotranspt_EstA"/>
</dbReference>
<evidence type="ECO:0000256" key="4">
    <source>
        <dbReference type="SAM" id="SignalP"/>
    </source>
</evidence>
<keyword evidence="7" id="KW-1185">Reference proteome</keyword>
<dbReference type="Pfam" id="PF03797">
    <property type="entry name" value="Autotransporter"/>
    <property type="match status" value="1"/>
</dbReference>
<evidence type="ECO:0000256" key="1">
    <source>
        <dbReference type="ARBA" id="ARBA00008668"/>
    </source>
</evidence>